<dbReference type="NCBIfam" id="TIGR03938">
    <property type="entry name" value="deacetyl_PgaB"/>
    <property type="match status" value="1"/>
</dbReference>
<evidence type="ECO:0000256" key="2">
    <source>
        <dbReference type="SAM" id="SignalP"/>
    </source>
</evidence>
<dbReference type="InterPro" id="IPR002509">
    <property type="entry name" value="NODB_dom"/>
</dbReference>
<sequence length="615" mass="67170">MNRILSLAMGLLIALTSTLTLAASQLQILGYHEITDKEQALIPQYAISPATFLAQMQWFKSNGYHFVSVDDVLADRAGKKPLPPKAVLLSFDDGYEDVYSQVFPILKQFNAPAQIALVGSWLEPQDGMVDFAGQAVPRSRFLSQSQIREMVKSGLVEVASHTYGLHEGVVANPQGNTQPAATTRIFQDGRYETEKEYRARVMADLRHNNAFLRRYTGQSPRIMVWPYGSYNQSLVEIAAKLGLVVDLTLDDGPNTGRTALTGLRRILLESDTSLSDLATDLALRAGPHEIITLPGKIMHVAIDDIYDPDPDRQNQNLGNLLERIVASGANTVYLKAFADHDGNGTADAVYFPSRRLPMRADLLNRVAWQIKTRTSVQAVYAWGPLLVSAAASGSVERPAAVTARLSPFSARGRQLLRQLYEEMALAGPIDGLLFSEEPASGDTASGRQEPGMTGQWDRFALELAAIVRREHPDLKTARTLYRAPVLSVQGANQYAQSFRQMLSNYDFTVAAVAPAEDGCVPERALHEVLRLAANHPGGLTKTVFDLAAPGCDRFATLPGEPMAKTVSQLYSRGVQHIAFHPEPLAGDQQATAALAQVFAIKGNMIGAKPRDTVPR</sequence>
<dbReference type="InterPro" id="IPR023854">
    <property type="entry name" value="PGA_deacetylase_PgaB"/>
</dbReference>
<dbReference type="SUPFAM" id="SSF88713">
    <property type="entry name" value="Glycoside hydrolase/deacetylase"/>
    <property type="match status" value="1"/>
</dbReference>
<organism evidence="4 5">
    <name type="scientific">Pseudogulbenkiania subflava DSM 22618</name>
    <dbReference type="NCBI Taxonomy" id="1123014"/>
    <lineage>
        <taxon>Bacteria</taxon>
        <taxon>Pseudomonadati</taxon>
        <taxon>Pseudomonadota</taxon>
        <taxon>Betaproteobacteria</taxon>
        <taxon>Neisseriales</taxon>
        <taxon>Chromobacteriaceae</taxon>
        <taxon>Pseudogulbenkiania</taxon>
    </lineage>
</organism>
<dbReference type="Gene3D" id="3.20.20.370">
    <property type="entry name" value="Glycoside hydrolase/deacetylase"/>
    <property type="match status" value="1"/>
</dbReference>
<protein>
    <submittedName>
        <fullName evidence="4">Biofilm PGA synthesis lipoprotein PgaB</fullName>
    </submittedName>
</protein>
<dbReference type="InterPro" id="IPR011330">
    <property type="entry name" value="Glyco_hydro/deAcase_b/a-brl"/>
</dbReference>
<dbReference type="EMBL" id="FXAG01000004">
    <property type="protein sequence ID" value="SMF06167.1"/>
    <property type="molecule type" value="Genomic_DNA"/>
</dbReference>
<dbReference type="PANTHER" id="PTHR34216">
    <property type="match status" value="1"/>
</dbReference>
<feature type="chain" id="PRO_5013255299" evidence="2">
    <location>
        <begin position="23"/>
        <end position="615"/>
    </location>
</feature>
<dbReference type="Pfam" id="PF01522">
    <property type="entry name" value="Polysacc_deac_1"/>
    <property type="match status" value="1"/>
</dbReference>
<proteinExistence type="predicted"/>
<dbReference type="GO" id="GO:0005975">
    <property type="term" value="P:carbohydrate metabolic process"/>
    <property type="evidence" value="ECO:0007669"/>
    <property type="project" value="InterPro"/>
</dbReference>
<dbReference type="AlphaFoldDB" id="A0A1Y6BEK4"/>
<evidence type="ECO:0000259" key="3">
    <source>
        <dbReference type="PROSITE" id="PS51677"/>
    </source>
</evidence>
<dbReference type="PROSITE" id="PS51677">
    <property type="entry name" value="NODB"/>
    <property type="match status" value="1"/>
</dbReference>
<dbReference type="STRING" id="1123014.SAMN02745746_00994"/>
<dbReference type="Gene3D" id="3.20.20.80">
    <property type="entry name" value="Glycosidases"/>
    <property type="match status" value="2"/>
</dbReference>
<dbReference type="GO" id="GO:0016810">
    <property type="term" value="F:hydrolase activity, acting on carbon-nitrogen (but not peptide) bonds"/>
    <property type="evidence" value="ECO:0007669"/>
    <property type="project" value="InterPro"/>
</dbReference>
<name>A0A1Y6BEK4_9NEIS</name>
<dbReference type="InterPro" id="IPR032772">
    <property type="entry name" value="PGA_deacetylase_PgaB_C"/>
</dbReference>
<evidence type="ECO:0000313" key="4">
    <source>
        <dbReference type="EMBL" id="SMF06167.1"/>
    </source>
</evidence>
<dbReference type="PANTHER" id="PTHR34216:SF7">
    <property type="entry name" value="POLY-BETA-1,6-N-ACETYL-D-GLUCOSAMINE N-DEACETYLASE"/>
    <property type="match status" value="1"/>
</dbReference>
<keyword evidence="5" id="KW-1185">Reference proteome</keyword>
<evidence type="ECO:0000256" key="1">
    <source>
        <dbReference type="ARBA" id="ARBA00022729"/>
    </source>
</evidence>
<feature type="signal peptide" evidence="2">
    <location>
        <begin position="1"/>
        <end position="22"/>
    </location>
</feature>
<gene>
    <name evidence="4" type="ORF">SAMN02745746_00994</name>
</gene>
<keyword evidence="1 2" id="KW-0732">Signal</keyword>
<dbReference type="GO" id="GO:0043708">
    <property type="term" value="P:cell adhesion involved in biofilm formation"/>
    <property type="evidence" value="ECO:0007669"/>
    <property type="project" value="InterPro"/>
</dbReference>
<dbReference type="InterPro" id="IPR051398">
    <property type="entry name" value="Polysacch_Deacetylase"/>
</dbReference>
<accession>A0A1Y6BEK4</accession>
<dbReference type="Proteomes" id="UP000192920">
    <property type="component" value="Unassembled WGS sequence"/>
</dbReference>
<evidence type="ECO:0000313" key="5">
    <source>
        <dbReference type="Proteomes" id="UP000192920"/>
    </source>
</evidence>
<keyword evidence="4" id="KW-0449">Lipoprotein</keyword>
<dbReference type="Pfam" id="PF14883">
    <property type="entry name" value="GHL13"/>
    <property type="match status" value="2"/>
</dbReference>
<feature type="domain" description="NodB homology" evidence="3">
    <location>
        <begin position="85"/>
        <end position="332"/>
    </location>
</feature>
<reference evidence="5" key="1">
    <citation type="submission" date="2017-04" db="EMBL/GenBank/DDBJ databases">
        <authorList>
            <person name="Varghese N."/>
            <person name="Submissions S."/>
        </authorList>
    </citation>
    <scope>NUCLEOTIDE SEQUENCE [LARGE SCALE GENOMIC DNA]</scope>
    <source>
        <strain evidence="5">DSM 22618</strain>
    </source>
</reference>